<protein>
    <submittedName>
        <fullName evidence="2">(diamondback moth) hypothetical protein</fullName>
    </submittedName>
</protein>
<dbReference type="Proteomes" id="UP000653454">
    <property type="component" value="Unassembled WGS sequence"/>
</dbReference>
<name>A0A8S4GD46_PLUXY</name>
<dbReference type="EMBL" id="CAJHNJ030000414">
    <property type="protein sequence ID" value="CAG9137801.1"/>
    <property type="molecule type" value="Genomic_DNA"/>
</dbReference>
<proteinExistence type="predicted"/>
<evidence type="ECO:0000313" key="3">
    <source>
        <dbReference type="Proteomes" id="UP000653454"/>
    </source>
</evidence>
<keyword evidence="3" id="KW-1185">Reference proteome</keyword>
<dbReference type="AlphaFoldDB" id="A0A8S4GD46"/>
<keyword evidence="1" id="KW-0472">Membrane</keyword>
<comment type="caution">
    <text evidence="2">The sequence shown here is derived from an EMBL/GenBank/DDBJ whole genome shotgun (WGS) entry which is preliminary data.</text>
</comment>
<organism evidence="2 3">
    <name type="scientific">Plutella xylostella</name>
    <name type="common">Diamondback moth</name>
    <name type="synonym">Plutella maculipennis</name>
    <dbReference type="NCBI Taxonomy" id="51655"/>
    <lineage>
        <taxon>Eukaryota</taxon>
        <taxon>Metazoa</taxon>
        <taxon>Ecdysozoa</taxon>
        <taxon>Arthropoda</taxon>
        <taxon>Hexapoda</taxon>
        <taxon>Insecta</taxon>
        <taxon>Pterygota</taxon>
        <taxon>Neoptera</taxon>
        <taxon>Endopterygota</taxon>
        <taxon>Lepidoptera</taxon>
        <taxon>Glossata</taxon>
        <taxon>Ditrysia</taxon>
        <taxon>Yponomeutoidea</taxon>
        <taxon>Plutellidae</taxon>
        <taxon>Plutella</taxon>
    </lineage>
</organism>
<reference evidence="2" key="1">
    <citation type="submission" date="2020-11" db="EMBL/GenBank/DDBJ databases">
        <authorList>
            <person name="Whiteford S."/>
        </authorList>
    </citation>
    <scope>NUCLEOTIDE SEQUENCE</scope>
</reference>
<feature type="transmembrane region" description="Helical" evidence="1">
    <location>
        <begin position="37"/>
        <end position="62"/>
    </location>
</feature>
<sequence>MGNYYTTPKPPVETPVTAQIGYHNNITTNSVDIHIGIISWCMLIILLMFLLVSAVIVVRYCAKCFNKRVERGVDAGMLRMQRVSKDMRTVLLAQKGATAIQTKMQQIRQDDRSISEFGRELSELFVDLTISQANGNSESFSVLKPLNEKTAIKKFADGLRNRRISTIIAARNFTSLKDAIQAAVDEEVSSPGTSGQVLNMNTNSHRNYNFRNRGNYYQGRSVRVILVVGRRTCSLSNPHVAITGTEVRPAPATQPAEAEAGTQVSHIITITKFYRTRSEE</sequence>
<evidence type="ECO:0000256" key="1">
    <source>
        <dbReference type="SAM" id="Phobius"/>
    </source>
</evidence>
<gene>
    <name evidence="2" type="ORF">PLXY2_LOCUS16054</name>
</gene>
<evidence type="ECO:0000313" key="2">
    <source>
        <dbReference type="EMBL" id="CAG9137801.1"/>
    </source>
</evidence>
<keyword evidence="1" id="KW-1133">Transmembrane helix</keyword>
<keyword evidence="1" id="KW-0812">Transmembrane</keyword>
<accession>A0A8S4GD46</accession>